<organism evidence="1 2">
    <name type="scientific">Bauhinia variegata</name>
    <name type="common">Purple orchid tree</name>
    <name type="synonym">Phanera variegata</name>
    <dbReference type="NCBI Taxonomy" id="167791"/>
    <lineage>
        <taxon>Eukaryota</taxon>
        <taxon>Viridiplantae</taxon>
        <taxon>Streptophyta</taxon>
        <taxon>Embryophyta</taxon>
        <taxon>Tracheophyta</taxon>
        <taxon>Spermatophyta</taxon>
        <taxon>Magnoliopsida</taxon>
        <taxon>eudicotyledons</taxon>
        <taxon>Gunneridae</taxon>
        <taxon>Pentapetalae</taxon>
        <taxon>rosids</taxon>
        <taxon>fabids</taxon>
        <taxon>Fabales</taxon>
        <taxon>Fabaceae</taxon>
        <taxon>Cercidoideae</taxon>
        <taxon>Cercideae</taxon>
        <taxon>Bauhiniinae</taxon>
        <taxon>Bauhinia</taxon>
    </lineage>
</organism>
<dbReference type="EMBL" id="CM039434">
    <property type="protein sequence ID" value="KAI4323341.1"/>
    <property type="molecule type" value="Genomic_DNA"/>
</dbReference>
<reference evidence="1 2" key="1">
    <citation type="journal article" date="2022" name="DNA Res.">
        <title>Chromosomal-level genome assembly of the orchid tree Bauhinia variegata (Leguminosae; Cercidoideae) supports the allotetraploid origin hypothesis of Bauhinia.</title>
        <authorList>
            <person name="Zhong Y."/>
            <person name="Chen Y."/>
            <person name="Zheng D."/>
            <person name="Pang J."/>
            <person name="Liu Y."/>
            <person name="Luo S."/>
            <person name="Meng S."/>
            <person name="Qian L."/>
            <person name="Wei D."/>
            <person name="Dai S."/>
            <person name="Zhou R."/>
        </authorList>
    </citation>
    <scope>NUCLEOTIDE SEQUENCE [LARGE SCALE GENOMIC DNA]</scope>
    <source>
        <strain evidence="1">BV-YZ2020</strain>
    </source>
</reference>
<keyword evidence="2" id="KW-1185">Reference proteome</keyword>
<evidence type="ECO:0000313" key="1">
    <source>
        <dbReference type="EMBL" id="KAI4323341.1"/>
    </source>
</evidence>
<comment type="caution">
    <text evidence="1">The sequence shown here is derived from an EMBL/GenBank/DDBJ whole genome shotgun (WGS) entry which is preliminary data.</text>
</comment>
<dbReference type="Proteomes" id="UP000828941">
    <property type="component" value="Chromosome 9"/>
</dbReference>
<gene>
    <name evidence="1" type="ORF">L6164_022955</name>
</gene>
<evidence type="ECO:0000313" key="2">
    <source>
        <dbReference type="Proteomes" id="UP000828941"/>
    </source>
</evidence>
<sequence length="442" mass="48332">MELDLNQEPLDQTRTPARGLDSVLNELESAHEHIVERIRHLEAVTHRARQRQRWRQGHNSTPVEISTSNTGGLATASVLDEDTVHQGEDGDAVQERAVDGGKSAKMSSAYLVARALEMDTVSDTKKAESSNNGGFYDCNICLDMARDPILTCCGHLFCWPCFYQLSHSYSNARECPVCRGEVTETGIIPIYGNDTVSSSRKLELEEAGLRVPPRPNARRIESFRQQLISRRASSSAIQERIQQFSNLIGGIGERVQLVNLEPAGDRTPRLPRTSASYALSSMETENNQHPRSQQLSRLLMQGVASFSSLSSALNSAMDSAERLVEDLETYIHNHHSGGSRQLNPGAVNEDSPINIVTTTEAASNSPDVVAATDSVTAISVSPLSRNGAATAAIGLEIQTDSAAEISPMHLSSSSSRRTDVLRLPDSDNHNGISNEPRRRRLR</sequence>
<name>A0ACB9MJT3_BAUVA</name>
<proteinExistence type="predicted"/>
<protein>
    <submittedName>
        <fullName evidence="1">Uncharacterized protein</fullName>
    </submittedName>
</protein>
<accession>A0ACB9MJT3</accession>